<sequence>MKLYATTLLCCPPRASCTRCAGQLRRTLRKLGYKVLHDAMVLRLNDMTLQLAARLPPIDTRLRPDVRSLKAGMYDQAAPHYKRLKEMQATRLATSAKNWRGI</sequence>
<keyword evidence="2" id="KW-1185">Reference proteome</keyword>
<evidence type="ECO:0000313" key="2">
    <source>
        <dbReference type="Proteomes" id="UP001491310"/>
    </source>
</evidence>
<dbReference type="EMBL" id="JALJOT010000004">
    <property type="protein sequence ID" value="KAK9915880.1"/>
    <property type="molecule type" value="Genomic_DNA"/>
</dbReference>
<dbReference type="Proteomes" id="UP001491310">
    <property type="component" value="Unassembled WGS sequence"/>
</dbReference>
<dbReference type="InterPro" id="IPR037239">
    <property type="entry name" value="OSBP_sf"/>
</dbReference>
<dbReference type="Pfam" id="PF01237">
    <property type="entry name" value="Oxysterol_BP"/>
    <property type="match status" value="1"/>
</dbReference>
<comment type="caution">
    <text evidence="1">The sequence shown here is derived from an EMBL/GenBank/DDBJ whole genome shotgun (WGS) entry which is preliminary data.</text>
</comment>
<dbReference type="InterPro" id="IPR000648">
    <property type="entry name" value="Oxysterol-bd"/>
</dbReference>
<dbReference type="SUPFAM" id="SSF144000">
    <property type="entry name" value="Oxysterol-binding protein-like"/>
    <property type="match status" value="1"/>
</dbReference>
<organism evidence="1 2">
    <name type="scientific">Coccomyxa subellipsoidea</name>
    <dbReference type="NCBI Taxonomy" id="248742"/>
    <lineage>
        <taxon>Eukaryota</taxon>
        <taxon>Viridiplantae</taxon>
        <taxon>Chlorophyta</taxon>
        <taxon>core chlorophytes</taxon>
        <taxon>Trebouxiophyceae</taxon>
        <taxon>Trebouxiophyceae incertae sedis</taxon>
        <taxon>Coccomyxaceae</taxon>
        <taxon>Coccomyxa</taxon>
    </lineage>
</organism>
<proteinExistence type="predicted"/>
<evidence type="ECO:0000313" key="1">
    <source>
        <dbReference type="EMBL" id="KAK9915880.1"/>
    </source>
</evidence>
<gene>
    <name evidence="1" type="ORF">WJX75_005605</name>
</gene>
<accession>A0ABR2YX09</accession>
<name>A0ABR2YX09_9CHLO</name>
<protein>
    <submittedName>
        <fullName evidence="1">Uncharacterized protein</fullName>
    </submittedName>
</protein>
<reference evidence="1 2" key="1">
    <citation type="journal article" date="2024" name="Nat. Commun.">
        <title>Phylogenomics reveals the evolutionary origins of lichenization in chlorophyte algae.</title>
        <authorList>
            <person name="Puginier C."/>
            <person name="Libourel C."/>
            <person name="Otte J."/>
            <person name="Skaloud P."/>
            <person name="Haon M."/>
            <person name="Grisel S."/>
            <person name="Petersen M."/>
            <person name="Berrin J.G."/>
            <person name="Delaux P.M."/>
            <person name="Dal Grande F."/>
            <person name="Keller J."/>
        </authorList>
    </citation>
    <scope>NUCLEOTIDE SEQUENCE [LARGE SCALE GENOMIC DNA]</scope>
    <source>
        <strain evidence="1 2">SAG 216-7</strain>
    </source>
</reference>